<organism evidence="2 3">
    <name type="scientific">Sedimentibacter hydroxybenzoicus DSM 7310</name>
    <dbReference type="NCBI Taxonomy" id="1123245"/>
    <lineage>
        <taxon>Bacteria</taxon>
        <taxon>Bacillati</taxon>
        <taxon>Bacillota</taxon>
        <taxon>Tissierellia</taxon>
        <taxon>Sedimentibacter</taxon>
    </lineage>
</organism>
<sequence>MITKFSGLGYSNSNGIDYNKLASGNVSSARYLSKLASAESRGAIIMLKSNLRREIYKISKSGGDESQIKAAIARIKNVMRKADEKIIKLNNEKRMKERIKQERRAEKREEEQCLSKRYKSKVYNRKQSERLNVVRAAVCEEKEIGDSENYRAYTDAGTSEMSTANFAGGSGSSIDVMV</sequence>
<keyword evidence="3" id="KW-1185">Reference proteome</keyword>
<dbReference type="EMBL" id="JACBNQ010000019">
    <property type="protein sequence ID" value="NYB75252.1"/>
    <property type="molecule type" value="Genomic_DNA"/>
</dbReference>
<gene>
    <name evidence="2" type="ORF">HZF24_13975</name>
</gene>
<reference evidence="2" key="1">
    <citation type="submission" date="2020-07" db="EMBL/GenBank/DDBJ databases">
        <title>Genomic analysis of a strain of Sedimentibacter Hydroxybenzoicus DSM7310.</title>
        <authorList>
            <person name="Ma S."/>
        </authorList>
    </citation>
    <scope>NUCLEOTIDE SEQUENCE</scope>
    <source>
        <strain evidence="2">DSM 7310</strain>
    </source>
</reference>
<keyword evidence="1" id="KW-0175">Coiled coil</keyword>
<evidence type="ECO:0000313" key="3">
    <source>
        <dbReference type="Proteomes" id="UP000611629"/>
    </source>
</evidence>
<dbReference type="AlphaFoldDB" id="A0A974BLF8"/>
<accession>A0A974BLF8</accession>
<comment type="caution">
    <text evidence="2">The sequence shown here is derived from an EMBL/GenBank/DDBJ whole genome shotgun (WGS) entry which is preliminary data.</text>
</comment>
<evidence type="ECO:0000256" key="1">
    <source>
        <dbReference type="SAM" id="Coils"/>
    </source>
</evidence>
<protein>
    <submittedName>
        <fullName evidence="2">Uncharacterized protein</fullName>
    </submittedName>
</protein>
<name>A0A974BLF8_SEDHY</name>
<dbReference type="RefSeq" id="WP_179238958.1">
    <property type="nucleotide sequence ID" value="NZ_JACBNQ010000019.1"/>
</dbReference>
<feature type="coiled-coil region" evidence="1">
    <location>
        <begin position="72"/>
        <end position="112"/>
    </location>
</feature>
<dbReference type="Proteomes" id="UP000611629">
    <property type="component" value="Unassembled WGS sequence"/>
</dbReference>
<evidence type="ECO:0000313" key="2">
    <source>
        <dbReference type="EMBL" id="NYB75252.1"/>
    </source>
</evidence>
<proteinExistence type="predicted"/>